<evidence type="ECO:0000313" key="2">
    <source>
        <dbReference type="Proteomes" id="UP000009047"/>
    </source>
</evidence>
<gene>
    <name evidence="1" type="ordered locus">Deba_0106</name>
</gene>
<dbReference type="EMBL" id="CP002085">
    <property type="protein sequence ID" value="ADK83485.1"/>
    <property type="molecule type" value="Genomic_DNA"/>
</dbReference>
<accession>E1QDG6</accession>
<dbReference type="eggNOG" id="ENOG5033HSM">
    <property type="taxonomic scope" value="Bacteria"/>
</dbReference>
<dbReference type="KEGG" id="dbr:Deba_0106"/>
<protein>
    <submittedName>
        <fullName evidence="1">Uncharacterized protein</fullName>
    </submittedName>
</protein>
<dbReference type="AlphaFoldDB" id="E1QDG6"/>
<evidence type="ECO:0000313" key="1">
    <source>
        <dbReference type="EMBL" id="ADK83485.1"/>
    </source>
</evidence>
<reference evidence="1 2" key="1">
    <citation type="journal article" date="2010" name="Stand. Genomic Sci.">
        <title>Complete genome sequence of Desulfarculus baarsii type strain (2st14).</title>
        <authorList>
            <person name="Sun H."/>
            <person name="Spring S."/>
            <person name="Lapidus A."/>
            <person name="Davenport K."/>
            <person name="Del Rio T.G."/>
            <person name="Tice H."/>
            <person name="Nolan M."/>
            <person name="Copeland A."/>
            <person name="Cheng J.F."/>
            <person name="Lucas S."/>
            <person name="Tapia R."/>
            <person name="Goodwin L."/>
            <person name="Pitluck S."/>
            <person name="Ivanova N."/>
            <person name="Pagani I."/>
            <person name="Mavromatis K."/>
            <person name="Ovchinnikova G."/>
            <person name="Pati A."/>
            <person name="Chen A."/>
            <person name="Palaniappan K."/>
            <person name="Hauser L."/>
            <person name="Chang Y.J."/>
            <person name="Jeffries C.D."/>
            <person name="Detter J.C."/>
            <person name="Han C."/>
            <person name="Rohde M."/>
            <person name="Brambilla E."/>
            <person name="Goker M."/>
            <person name="Woyke T."/>
            <person name="Bristow J."/>
            <person name="Eisen J.A."/>
            <person name="Markowitz V."/>
            <person name="Hugenholtz P."/>
            <person name="Kyrpides N.C."/>
            <person name="Klenk H.P."/>
            <person name="Land M."/>
        </authorList>
    </citation>
    <scope>NUCLEOTIDE SEQUENCE [LARGE SCALE GENOMIC DNA]</scope>
    <source>
        <strain evidence="2">ATCC 33931 / DSM 2075 / LMG 7858 / VKM B-1802 / 2st14</strain>
    </source>
</reference>
<sequence length="163" mass="18628">MPALYRRLQRRERIIMTMHPGQMPLFGQSLDVISPLKRALADTLRNCRLSREQVVDEINRLLEGEGLVLRVTLNSLEKWCAPSASHLPPVWVLPFFCQVVGSLRPLEVLSLPLGAHLMGEREQHLMELGRVQLEAKKVARARRRALEALEDSDRVFGWEGMGR</sequence>
<keyword evidence="2" id="KW-1185">Reference proteome</keyword>
<dbReference type="HOGENOM" id="CLU_137832_0_0_7"/>
<dbReference type="Proteomes" id="UP000009047">
    <property type="component" value="Chromosome"/>
</dbReference>
<name>E1QDG6_DESB2</name>
<organism evidence="1 2">
    <name type="scientific">Desulfarculus baarsii (strain ATCC 33931 / DSM 2075 / LMG 7858 / VKM B-1802 / 2st14)</name>
    <dbReference type="NCBI Taxonomy" id="644282"/>
    <lineage>
        <taxon>Bacteria</taxon>
        <taxon>Pseudomonadati</taxon>
        <taxon>Thermodesulfobacteriota</taxon>
        <taxon>Desulfarculia</taxon>
        <taxon>Desulfarculales</taxon>
        <taxon>Desulfarculaceae</taxon>
        <taxon>Desulfarculus</taxon>
    </lineage>
</organism>
<proteinExistence type="predicted"/>